<dbReference type="EMBL" id="JBFCZG010000007">
    <property type="protein sequence ID" value="KAL3419740.1"/>
    <property type="molecule type" value="Genomic_DNA"/>
</dbReference>
<comment type="caution">
    <text evidence="3">The sequence shown here is derived from an EMBL/GenBank/DDBJ whole genome shotgun (WGS) entry which is preliminary data.</text>
</comment>
<keyword evidence="4" id="KW-1185">Reference proteome</keyword>
<evidence type="ECO:0000313" key="3">
    <source>
        <dbReference type="EMBL" id="KAL3419740.1"/>
    </source>
</evidence>
<keyword evidence="2" id="KW-0472">Membrane</keyword>
<feature type="region of interest" description="Disordered" evidence="1">
    <location>
        <begin position="334"/>
        <end position="409"/>
    </location>
</feature>
<feature type="region of interest" description="Disordered" evidence="1">
    <location>
        <begin position="166"/>
        <end position="189"/>
    </location>
</feature>
<proteinExistence type="predicted"/>
<protein>
    <submittedName>
        <fullName evidence="3">Uncharacterized protein</fullName>
    </submittedName>
</protein>
<gene>
    <name evidence="3" type="ORF">PVAG01_08238</name>
</gene>
<evidence type="ECO:0000256" key="1">
    <source>
        <dbReference type="SAM" id="MobiDB-lite"/>
    </source>
</evidence>
<keyword evidence="2" id="KW-1133">Transmembrane helix</keyword>
<feature type="compositionally biased region" description="Basic and acidic residues" evidence="1">
    <location>
        <begin position="176"/>
        <end position="189"/>
    </location>
</feature>
<organism evidence="3 4">
    <name type="scientific">Phlyctema vagabunda</name>
    <dbReference type="NCBI Taxonomy" id="108571"/>
    <lineage>
        <taxon>Eukaryota</taxon>
        <taxon>Fungi</taxon>
        <taxon>Dikarya</taxon>
        <taxon>Ascomycota</taxon>
        <taxon>Pezizomycotina</taxon>
        <taxon>Leotiomycetes</taxon>
        <taxon>Helotiales</taxon>
        <taxon>Dermateaceae</taxon>
        <taxon>Phlyctema</taxon>
    </lineage>
</organism>
<sequence length="409" mass="44635">MVFCLVPGRRSAIEIRIRRAITRQPSSLQLNVISTAVVLSQAIVSTADLGTASLSAQATDSLSSTLTSSSMVSTTTATSQVSRPSETASQTSVSSTTISPSSADATAIVPASVRNNRTRDSRLAPIVGGTLGGVLILGSVLVSLFFCRRRNQKREAEKFHTGAFITQRGSDGEPFQQHEHAPFSPDDYGHRSLESVNTETPMTQQYAQTLSQHPPHPAVFPIVYRNARRDTQTPPPPEYAPPRANAHESTPLVSGMDESSHSWPQHAQPSIPRKPHPSDDVPPAMAEEPVQTWDVVNLRGGSGDRDHSRPPSPLRHISLSRIVRSPTADIAVREDGWRPEPLSPVSALTPPPKNPRRLELAASRSQSELKRYQLVDRPPRGDHVPVLHRRGDNVPILQSPGALRRQRRL</sequence>
<name>A0ABR4P8U7_9HELO</name>
<feature type="region of interest" description="Disordered" evidence="1">
    <location>
        <begin position="228"/>
        <end position="285"/>
    </location>
</feature>
<reference evidence="3 4" key="1">
    <citation type="submission" date="2024-06" db="EMBL/GenBank/DDBJ databases">
        <title>Complete genome of Phlyctema vagabunda strain 19-DSS-EL-015.</title>
        <authorList>
            <person name="Fiorenzani C."/>
        </authorList>
    </citation>
    <scope>NUCLEOTIDE SEQUENCE [LARGE SCALE GENOMIC DNA]</scope>
    <source>
        <strain evidence="3 4">19-DSS-EL-015</strain>
    </source>
</reference>
<feature type="region of interest" description="Disordered" evidence="1">
    <location>
        <begin position="75"/>
        <end position="101"/>
    </location>
</feature>
<feature type="transmembrane region" description="Helical" evidence="2">
    <location>
        <begin position="123"/>
        <end position="146"/>
    </location>
</feature>
<feature type="compositionally biased region" description="Basic and acidic residues" evidence="1">
    <location>
        <begin position="367"/>
        <end position="392"/>
    </location>
</feature>
<evidence type="ECO:0000313" key="4">
    <source>
        <dbReference type="Proteomes" id="UP001629113"/>
    </source>
</evidence>
<keyword evidence="2" id="KW-0812">Transmembrane</keyword>
<dbReference type="Proteomes" id="UP001629113">
    <property type="component" value="Unassembled WGS sequence"/>
</dbReference>
<accession>A0ABR4P8U7</accession>
<evidence type="ECO:0000256" key="2">
    <source>
        <dbReference type="SAM" id="Phobius"/>
    </source>
</evidence>